<keyword evidence="5 9" id="KW-0472">Membrane</keyword>
<dbReference type="AlphaFoldDB" id="A0AAY4DE95"/>
<evidence type="ECO:0000256" key="2">
    <source>
        <dbReference type="ARBA" id="ARBA00022692"/>
    </source>
</evidence>
<keyword evidence="4 8" id="KW-0297">G-protein coupled receptor</keyword>
<evidence type="ECO:0000259" key="10">
    <source>
        <dbReference type="PROSITE" id="PS50262"/>
    </source>
</evidence>
<comment type="subcellular location">
    <subcellularLocation>
        <location evidence="1">Membrane</location>
        <topology evidence="1">Multi-pass membrane protein</topology>
    </subcellularLocation>
</comment>
<organism evidence="11 12">
    <name type="scientific">Denticeps clupeoides</name>
    <name type="common">denticle herring</name>
    <dbReference type="NCBI Taxonomy" id="299321"/>
    <lineage>
        <taxon>Eukaryota</taxon>
        <taxon>Metazoa</taxon>
        <taxon>Chordata</taxon>
        <taxon>Craniata</taxon>
        <taxon>Vertebrata</taxon>
        <taxon>Euteleostomi</taxon>
        <taxon>Actinopterygii</taxon>
        <taxon>Neopterygii</taxon>
        <taxon>Teleostei</taxon>
        <taxon>Clupei</taxon>
        <taxon>Clupeiformes</taxon>
        <taxon>Denticipitoidei</taxon>
        <taxon>Denticipitidae</taxon>
        <taxon>Denticeps</taxon>
    </lineage>
</organism>
<dbReference type="GO" id="GO:0004930">
    <property type="term" value="F:G protein-coupled receptor activity"/>
    <property type="evidence" value="ECO:0007669"/>
    <property type="project" value="UniProtKB-KW"/>
</dbReference>
<reference evidence="11" key="2">
    <citation type="submission" date="2025-08" db="UniProtKB">
        <authorList>
            <consortium name="Ensembl"/>
        </authorList>
    </citation>
    <scope>IDENTIFICATION</scope>
</reference>
<feature type="transmembrane region" description="Helical" evidence="9">
    <location>
        <begin position="261"/>
        <end position="279"/>
    </location>
</feature>
<keyword evidence="12" id="KW-1185">Reference proteome</keyword>
<feature type="transmembrane region" description="Helical" evidence="9">
    <location>
        <begin position="123"/>
        <end position="141"/>
    </location>
</feature>
<name>A0AAY4DE95_9TELE</name>
<dbReference type="GeneTree" id="ENSGT01140000282516"/>
<keyword evidence="6 8" id="KW-0675">Receptor</keyword>
<reference evidence="11" key="3">
    <citation type="submission" date="2025-09" db="UniProtKB">
        <authorList>
            <consortium name="Ensembl"/>
        </authorList>
    </citation>
    <scope>IDENTIFICATION</scope>
</reference>
<feature type="transmembrane region" description="Helical" evidence="9">
    <location>
        <begin position="43"/>
        <end position="63"/>
    </location>
</feature>
<evidence type="ECO:0000313" key="11">
    <source>
        <dbReference type="Ensembl" id="ENSDCDP00010043743.1"/>
    </source>
</evidence>
<dbReference type="Pfam" id="PF00001">
    <property type="entry name" value="7tm_1"/>
    <property type="match status" value="1"/>
</dbReference>
<dbReference type="Gene3D" id="1.20.1070.10">
    <property type="entry name" value="Rhodopsin 7-helix transmembrane proteins"/>
    <property type="match status" value="1"/>
</dbReference>
<evidence type="ECO:0000256" key="4">
    <source>
        <dbReference type="ARBA" id="ARBA00023040"/>
    </source>
</evidence>
<keyword evidence="7 8" id="KW-0807">Transducer</keyword>
<feature type="transmembrane region" description="Helical" evidence="9">
    <location>
        <begin position="12"/>
        <end position="31"/>
    </location>
</feature>
<proteinExistence type="inferred from homology"/>
<evidence type="ECO:0000256" key="7">
    <source>
        <dbReference type="ARBA" id="ARBA00023224"/>
    </source>
</evidence>
<dbReference type="PANTHER" id="PTHR46048:SF10">
    <property type="entry name" value="HYDROXYCARBOXYLIC ACID RECEPTOR 1-4-RELATED"/>
    <property type="match status" value="1"/>
</dbReference>
<reference evidence="11 12" key="1">
    <citation type="submission" date="2020-06" db="EMBL/GenBank/DDBJ databases">
        <authorList>
            <consortium name="Wellcome Sanger Institute Data Sharing"/>
        </authorList>
    </citation>
    <scope>NUCLEOTIDE SEQUENCE [LARGE SCALE GENOMIC DNA]</scope>
</reference>
<dbReference type="Ensembl" id="ENSDCDT00010053815.1">
    <property type="protein sequence ID" value="ENSDCDP00010043743.1"/>
    <property type="gene ID" value="ENSDCDG00010027231.1"/>
</dbReference>
<keyword evidence="2 8" id="KW-0812">Transmembrane</keyword>
<dbReference type="PRINTS" id="PR00237">
    <property type="entry name" value="GPCRRHODOPSN"/>
</dbReference>
<dbReference type="PROSITE" id="PS50262">
    <property type="entry name" value="G_PROTEIN_RECEP_F1_2"/>
    <property type="match status" value="1"/>
</dbReference>
<feature type="domain" description="G-protein coupled receptors family 1 profile" evidence="10">
    <location>
        <begin position="23"/>
        <end position="277"/>
    </location>
</feature>
<evidence type="ECO:0000256" key="9">
    <source>
        <dbReference type="SAM" id="Phobius"/>
    </source>
</evidence>
<dbReference type="SUPFAM" id="SSF81321">
    <property type="entry name" value="Family A G protein-coupled receptor-like"/>
    <property type="match status" value="1"/>
</dbReference>
<feature type="transmembrane region" description="Helical" evidence="9">
    <location>
        <begin position="219"/>
        <end position="241"/>
    </location>
</feature>
<evidence type="ECO:0000256" key="3">
    <source>
        <dbReference type="ARBA" id="ARBA00022989"/>
    </source>
</evidence>
<dbReference type="InterPro" id="IPR000276">
    <property type="entry name" value="GPCR_Rhodpsn"/>
</dbReference>
<feature type="transmembrane region" description="Helical" evidence="9">
    <location>
        <begin position="83"/>
        <end position="102"/>
    </location>
</feature>
<dbReference type="InterPro" id="IPR051893">
    <property type="entry name" value="HCARs"/>
</dbReference>
<evidence type="ECO:0000256" key="6">
    <source>
        <dbReference type="ARBA" id="ARBA00023170"/>
    </source>
</evidence>
<evidence type="ECO:0000313" key="12">
    <source>
        <dbReference type="Proteomes" id="UP000694580"/>
    </source>
</evidence>
<evidence type="ECO:0000256" key="8">
    <source>
        <dbReference type="RuleBase" id="RU000688"/>
    </source>
</evidence>
<dbReference type="InterPro" id="IPR017452">
    <property type="entry name" value="GPCR_Rhodpsn_7TM"/>
</dbReference>
<evidence type="ECO:0000256" key="5">
    <source>
        <dbReference type="ARBA" id="ARBA00023136"/>
    </source>
</evidence>
<accession>A0AAY4DE95</accession>
<sequence length="312" mass="36034">MSSMVATILPPVLIIELLFGLPSNLVALWIFCCRMEAWRANVVFLFNLMIADFLLLISLPFRIDTLLRGENWIFGDAWCRMNLFMLAINRSASIAFMTAVATDRYFKVVHPHHRINRITKKQAWILAGVMWLVMISLRLPLLTNKLLKENAIKHQLCRSFDSYGKLSPSMRLHYGIYILEFFLPFLVLLFCCVCITCILRQRQMAKERKVRRAIRTVMVIVVVFVVCFSPGILTGLITMIWKSVYPNDCYTYRLFGELFSLSISLTYLNSVLDPIIYCFSSSMFRNTLKSSINQMGLIELQMSRRGSMTSDA</sequence>
<comment type="similarity">
    <text evidence="8">Belongs to the G-protein coupled receptor 1 family.</text>
</comment>
<dbReference type="Proteomes" id="UP000694580">
    <property type="component" value="Chromosome 8"/>
</dbReference>
<keyword evidence="3 9" id="KW-1133">Transmembrane helix</keyword>
<dbReference type="GO" id="GO:0005886">
    <property type="term" value="C:plasma membrane"/>
    <property type="evidence" value="ECO:0007669"/>
    <property type="project" value="TreeGrafter"/>
</dbReference>
<dbReference type="PROSITE" id="PS00237">
    <property type="entry name" value="G_PROTEIN_RECEP_F1_1"/>
    <property type="match status" value="1"/>
</dbReference>
<feature type="transmembrane region" description="Helical" evidence="9">
    <location>
        <begin position="174"/>
        <end position="199"/>
    </location>
</feature>
<protein>
    <recommendedName>
        <fullName evidence="10">G-protein coupled receptors family 1 profile domain-containing protein</fullName>
    </recommendedName>
</protein>
<dbReference type="PANTHER" id="PTHR46048">
    <property type="entry name" value="HYDROXYCARBOXYLIC ACID RECEPTOR 2"/>
    <property type="match status" value="1"/>
</dbReference>
<evidence type="ECO:0000256" key="1">
    <source>
        <dbReference type="ARBA" id="ARBA00004141"/>
    </source>
</evidence>